<dbReference type="PANTHER" id="PTHR42928:SF5">
    <property type="entry name" value="BLR1237 PROTEIN"/>
    <property type="match status" value="1"/>
</dbReference>
<evidence type="ECO:0000313" key="4">
    <source>
        <dbReference type="Proteomes" id="UP000494269"/>
    </source>
</evidence>
<dbReference type="EMBL" id="CADIJQ010000009">
    <property type="protein sequence ID" value="CAB3731144.1"/>
    <property type="molecule type" value="Genomic_DNA"/>
</dbReference>
<comment type="similarity">
    <text evidence="1">Belongs to the UPF0065 (bug) family.</text>
</comment>
<dbReference type="InterPro" id="IPR005064">
    <property type="entry name" value="BUG"/>
</dbReference>
<dbReference type="Pfam" id="PF03401">
    <property type="entry name" value="TctC"/>
    <property type="match status" value="1"/>
</dbReference>
<dbReference type="CDD" id="cd07012">
    <property type="entry name" value="PBP2_Bug_TTT"/>
    <property type="match status" value="1"/>
</dbReference>
<dbReference type="AlphaFoldDB" id="A0A6S7AH89"/>
<sequence>MKNRILSTFLGGALAAAFAFASVSIAAQPTRLVVAFPPGGPADSLARILAKELETELKTTVIVENKPGANGAIAANYVMRSPADGSVLFLSSAGAIAINPSLYPSLSYKPTEDFTPIALVVHTPEVLVVSPKNPIKTASDYVAAAAKRSEPATLASSGVGSMPHMTIELFKNQTKVDFLHVAYKGAAPAIADTIGGHVEAFFGDVSGLMPFINDGQLVALGVAAPARLKSLPNVPTLAEQGIPNVEANNWYGVFAPKGTSAEVVTKLNEAVRNSLKANALIANLASLGVEPSPSSPEAFRDLVQKDTAKWAAVIKAGNVKAE</sequence>
<feature type="signal peptide" evidence="2">
    <location>
        <begin position="1"/>
        <end position="21"/>
    </location>
</feature>
<gene>
    <name evidence="3" type="ORF">LMG3441_04678</name>
</gene>
<dbReference type="InterPro" id="IPR042100">
    <property type="entry name" value="Bug_dom1"/>
</dbReference>
<reference evidence="3 4" key="1">
    <citation type="submission" date="2020-04" db="EMBL/GenBank/DDBJ databases">
        <authorList>
            <person name="De Canck E."/>
        </authorList>
    </citation>
    <scope>NUCLEOTIDE SEQUENCE [LARGE SCALE GENOMIC DNA]</scope>
    <source>
        <strain evidence="3 4">LMG 3441</strain>
    </source>
</reference>
<accession>A0A6S7AH89</accession>
<evidence type="ECO:0000313" key="3">
    <source>
        <dbReference type="EMBL" id="CAB3731144.1"/>
    </source>
</evidence>
<dbReference type="Proteomes" id="UP000494269">
    <property type="component" value="Unassembled WGS sequence"/>
</dbReference>
<evidence type="ECO:0000256" key="2">
    <source>
        <dbReference type="SAM" id="SignalP"/>
    </source>
</evidence>
<organism evidence="3 4">
    <name type="scientific">Achromobacter kerstersii</name>
    <dbReference type="NCBI Taxonomy" id="1353890"/>
    <lineage>
        <taxon>Bacteria</taxon>
        <taxon>Pseudomonadati</taxon>
        <taxon>Pseudomonadota</taxon>
        <taxon>Betaproteobacteria</taxon>
        <taxon>Burkholderiales</taxon>
        <taxon>Alcaligenaceae</taxon>
        <taxon>Achromobacter</taxon>
    </lineage>
</organism>
<dbReference type="SUPFAM" id="SSF53850">
    <property type="entry name" value="Periplasmic binding protein-like II"/>
    <property type="match status" value="1"/>
</dbReference>
<dbReference type="PANTHER" id="PTHR42928">
    <property type="entry name" value="TRICARBOXYLATE-BINDING PROTEIN"/>
    <property type="match status" value="1"/>
</dbReference>
<keyword evidence="4" id="KW-1185">Reference proteome</keyword>
<evidence type="ECO:0000256" key="1">
    <source>
        <dbReference type="ARBA" id="ARBA00006987"/>
    </source>
</evidence>
<name>A0A6S7AH89_9BURK</name>
<dbReference type="PIRSF" id="PIRSF017082">
    <property type="entry name" value="YflP"/>
    <property type="match status" value="1"/>
</dbReference>
<dbReference type="RefSeq" id="WP_175171140.1">
    <property type="nucleotide sequence ID" value="NZ_CADIJQ010000009.1"/>
</dbReference>
<proteinExistence type="inferred from homology"/>
<feature type="chain" id="PRO_5028843030" evidence="2">
    <location>
        <begin position="22"/>
        <end position="322"/>
    </location>
</feature>
<protein>
    <submittedName>
        <fullName evidence="3">Uncharacterized protein</fullName>
    </submittedName>
</protein>
<dbReference type="Gene3D" id="3.40.190.150">
    <property type="entry name" value="Bordetella uptake gene, domain 1"/>
    <property type="match status" value="1"/>
</dbReference>
<keyword evidence="2" id="KW-0732">Signal</keyword>
<dbReference type="Gene3D" id="3.40.190.10">
    <property type="entry name" value="Periplasmic binding protein-like II"/>
    <property type="match status" value="1"/>
</dbReference>